<feature type="region of interest" description="Disordered" evidence="1">
    <location>
        <begin position="30"/>
        <end position="63"/>
    </location>
</feature>
<dbReference type="GeneID" id="66103998"/>
<evidence type="ECO:0000313" key="2">
    <source>
        <dbReference type="EMBL" id="KAG7440272.1"/>
    </source>
</evidence>
<dbReference type="EMBL" id="MU250574">
    <property type="protein sequence ID" value="KAG7440272.1"/>
    <property type="molecule type" value="Genomic_DNA"/>
</dbReference>
<keyword evidence="3" id="KW-1185">Reference proteome</keyword>
<name>A0A9P8AMW7_9AGAR</name>
<sequence>MGPPTFNLPVRLTSNGLTFAPGALESLSRQATPAPSFPFSSSSHSLAAAFRSSEPPSKRSRIDLDGRDVRHYTPMPVDEPILYHKEDRLIERMEREVSRKDRELERKDQELDQMREKMRAEKEGWLLLQGALEEDRNKSLQTRKREREAAEMEREKERAAVEMEREKERAAWRDAVEAWKQEREVLERANEDWKLKVDELRMEKDRLKAEMDNMMKKNDQDGVHLVDIARALQKMGTRLSPLKETEATAVNVHIS</sequence>
<protein>
    <submittedName>
        <fullName evidence="2">Uncharacterized protein</fullName>
    </submittedName>
</protein>
<dbReference type="Proteomes" id="UP000812287">
    <property type="component" value="Unassembled WGS sequence"/>
</dbReference>
<proteinExistence type="predicted"/>
<organism evidence="2 3">
    <name type="scientific">Guyanagaster necrorhizus</name>
    <dbReference type="NCBI Taxonomy" id="856835"/>
    <lineage>
        <taxon>Eukaryota</taxon>
        <taxon>Fungi</taxon>
        <taxon>Dikarya</taxon>
        <taxon>Basidiomycota</taxon>
        <taxon>Agaricomycotina</taxon>
        <taxon>Agaricomycetes</taxon>
        <taxon>Agaricomycetidae</taxon>
        <taxon>Agaricales</taxon>
        <taxon>Marasmiineae</taxon>
        <taxon>Physalacriaceae</taxon>
        <taxon>Guyanagaster</taxon>
    </lineage>
</organism>
<dbReference type="AlphaFoldDB" id="A0A9P8AMW7"/>
<gene>
    <name evidence="2" type="ORF">BT62DRAFT_634175</name>
</gene>
<feature type="region of interest" description="Disordered" evidence="1">
    <location>
        <begin position="136"/>
        <end position="159"/>
    </location>
</feature>
<accession>A0A9P8AMW7</accession>
<dbReference type="RefSeq" id="XP_043033772.1">
    <property type="nucleotide sequence ID" value="XM_043181702.1"/>
</dbReference>
<reference evidence="2" key="1">
    <citation type="submission" date="2020-11" db="EMBL/GenBank/DDBJ databases">
        <title>Adaptations for nitrogen fixation in a non-lichenized fungal sporocarp promotes dispersal by wood-feeding termites.</title>
        <authorList>
            <consortium name="DOE Joint Genome Institute"/>
            <person name="Koch R.A."/>
            <person name="Yoon G."/>
            <person name="Arayal U."/>
            <person name="Lail K."/>
            <person name="Amirebrahimi M."/>
            <person name="Labutti K."/>
            <person name="Lipzen A."/>
            <person name="Riley R."/>
            <person name="Barry K."/>
            <person name="Henrissat B."/>
            <person name="Grigoriev I.V."/>
            <person name="Herr J.R."/>
            <person name="Aime M.C."/>
        </authorList>
    </citation>
    <scope>NUCLEOTIDE SEQUENCE</scope>
    <source>
        <strain evidence="2">MCA 3950</strain>
    </source>
</reference>
<dbReference type="OrthoDB" id="74813at2759"/>
<evidence type="ECO:0000256" key="1">
    <source>
        <dbReference type="SAM" id="MobiDB-lite"/>
    </source>
</evidence>
<comment type="caution">
    <text evidence="2">The sequence shown here is derived from an EMBL/GenBank/DDBJ whole genome shotgun (WGS) entry which is preliminary data.</text>
</comment>
<feature type="compositionally biased region" description="Low complexity" evidence="1">
    <location>
        <begin position="31"/>
        <end position="53"/>
    </location>
</feature>
<evidence type="ECO:0000313" key="3">
    <source>
        <dbReference type="Proteomes" id="UP000812287"/>
    </source>
</evidence>